<accession>A0ABU0UM23</accession>
<dbReference type="Proteomes" id="UP001224781">
    <property type="component" value="Unassembled WGS sequence"/>
</dbReference>
<dbReference type="InterPro" id="IPR036388">
    <property type="entry name" value="WH-like_DNA-bd_sf"/>
</dbReference>
<evidence type="ECO:0000259" key="5">
    <source>
        <dbReference type="PROSITE" id="PS50931"/>
    </source>
</evidence>
<sequence>MQLKPGADHAGYPGWGPEPKPATGFFMQDYHSHFSAPSFCFSVYCCPDITSYALAKTINQLNDAYVTHDILCCFNSCTTKAASVWEEEWTSLDIQSNEMISIYHSEKLTDTVMTVSFRQPLPLLDNDILRTFVAIAETGNFSTAAEVVFRTPSAVSMQIKKLEEQLKTTLFLRDARSVTLTAHGETLLTYARRMIALSNEAVSRFVMPDLSGVVKLGAPDDLGQRGLLPGILKRFAEAFPAIMVDVTIDSSSQLYKRIDEQRLDLALVNCASHPLRDTGEVLMRERLVWAGAKCGTAHLRDPLPISIWEDGCIWRSEAINALDKRNRPYRVAYLSGHTMAQRAAIEADLAIAPLPRSYVQNDMVILGEREGLPPLGSFDIRLIMTDKVSRPIQAVADSIRNAFRDVAQVGEARDIK</sequence>
<protein>
    <submittedName>
        <fullName evidence="6">DNA-binding transcriptional LysR family regulator</fullName>
    </submittedName>
</protein>
<keyword evidence="7" id="KW-1185">Reference proteome</keyword>
<dbReference type="InterPro" id="IPR000847">
    <property type="entry name" value="LysR_HTH_N"/>
</dbReference>
<evidence type="ECO:0000313" key="7">
    <source>
        <dbReference type="Proteomes" id="UP001224781"/>
    </source>
</evidence>
<dbReference type="Pfam" id="PF03466">
    <property type="entry name" value="LysR_substrate"/>
    <property type="match status" value="1"/>
</dbReference>
<dbReference type="GO" id="GO:0003677">
    <property type="term" value="F:DNA binding"/>
    <property type="evidence" value="ECO:0007669"/>
    <property type="project" value="UniProtKB-KW"/>
</dbReference>
<keyword evidence="2" id="KW-0805">Transcription regulation</keyword>
<reference evidence="6 7" key="1">
    <citation type="submission" date="2023-07" db="EMBL/GenBank/DDBJ databases">
        <title>Functional and genomic diversity of the sorghum phyllosphere microbiome.</title>
        <authorList>
            <person name="Shade A."/>
        </authorList>
    </citation>
    <scope>NUCLEOTIDE SEQUENCE [LARGE SCALE GENOMIC DNA]</scope>
    <source>
        <strain evidence="6 7">SORGH_AS_1126</strain>
    </source>
</reference>
<evidence type="ECO:0000256" key="1">
    <source>
        <dbReference type="ARBA" id="ARBA00009437"/>
    </source>
</evidence>
<dbReference type="PANTHER" id="PTHR30579">
    <property type="entry name" value="TRANSCRIPTIONAL REGULATOR"/>
    <property type="match status" value="1"/>
</dbReference>
<dbReference type="Gene3D" id="3.40.190.10">
    <property type="entry name" value="Periplasmic binding protein-like II"/>
    <property type="match status" value="2"/>
</dbReference>
<comment type="caution">
    <text evidence="6">The sequence shown here is derived from an EMBL/GenBank/DDBJ whole genome shotgun (WGS) entry which is preliminary data.</text>
</comment>
<name>A0ABU0UM23_9HYPH</name>
<dbReference type="InterPro" id="IPR005119">
    <property type="entry name" value="LysR_subst-bd"/>
</dbReference>
<dbReference type="Gene3D" id="1.10.10.10">
    <property type="entry name" value="Winged helix-like DNA-binding domain superfamily/Winged helix DNA-binding domain"/>
    <property type="match status" value="1"/>
</dbReference>
<organism evidence="6 7">
    <name type="scientific">Agrobacterium larrymoorei</name>
    <dbReference type="NCBI Taxonomy" id="160699"/>
    <lineage>
        <taxon>Bacteria</taxon>
        <taxon>Pseudomonadati</taxon>
        <taxon>Pseudomonadota</taxon>
        <taxon>Alphaproteobacteria</taxon>
        <taxon>Hyphomicrobiales</taxon>
        <taxon>Rhizobiaceae</taxon>
        <taxon>Rhizobium/Agrobacterium group</taxon>
        <taxon>Agrobacterium</taxon>
    </lineage>
</organism>
<dbReference type="EMBL" id="JAUTBL010000002">
    <property type="protein sequence ID" value="MDQ1186016.1"/>
    <property type="molecule type" value="Genomic_DNA"/>
</dbReference>
<comment type="similarity">
    <text evidence="1">Belongs to the LysR transcriptional regulatory family.</text>
</comment>
<dbReference type="Pfam" id="PF00126">
    <property type="entry name" value="HTH_1"/>
    <property type="match status" value="1"/>
</dbReference>
<evidence type="ECO:0000256" key="4">
    <source>
        <dbReference type="ARBA" id="ARBA00023163"/>
    </source>
</evidence>
<keyword evidence="3 6" id="KW-0238">DNA-binding</keyword>
<proteinExistence type="inferred from homology"/>
<dbReference type="PANTHER" id="PTHR30579:SF7">
    <property type="entry name" value="HTH-TYPE TRANSCRIPTIONAL REGULATOR LRHA-RELATED"/>
    <property type="match status" value="1"/>
</dbReference>
<dbReference type="InterPro" id="IPR036390">
    <property type="entry name" value="WH_DNA-bd_sf"/>
</dbReference>
<dbReference type="SUPFAM" id="SSF46785">
    <property type="entry name" value="Winged helix' DNA-binding domain"/>
    <property type="match status" value="1"/>
</dbReference>
<dbReference type="PROSITE" id="PS50931">
    <property type="entry name" value="HTH_LYSR"/>
    <property type="match status" value="1"/>
</dbReference>
<evidence type="ECO:0000313" key="6">
    <source>
        <dbReference type="EMBL" id="MDQ1186016.1"/>
    </source>
</evidence>
<dbReference type="SUPFAM" id="SSF53850">
    <property type="entry name" value="Periplasmic binding protein-like II"/>
    <property type="match status" value="1"/>
</dbReference>
<evidence type="ECO:0000256" key="2">
    <source>
        <dbReference type="ARBA" id="ARBA00023015"/>
    </source>
</evidence>
<gene>
    <name evidence="6" type="ORF">QE408_003159</name>
</gene>
<evidence type="ECO:0000256" key="3">
    <source>
        <dbReference type="ARBA" id="ARBA00023125"/>
    </source>
</evidence>
<dbReference type="InterPro" id="IPR050176">
    <property type="entry name" value="LTTR"/>
</dbReference>
<feature type="domain" description="HTH lysR-type" evidence="5">
    <location>
        <begin position="124"/>
        <end position="181"/>
    </location>
</feature>
<keyword evidence="4" id="KW-0804">Transcription</keyword>